<accession>A0A1S9N9T0</accession>
<evidence type="ECO:0000313" key="3">
    <source>
        <dbReference type="Proteomes" id="UP000190959"/>
    </source>
</evidence>
<dbReference type="InterPro" id="IPR009078">
    <property type="entry name" value="Ferritin-like_SF"/>
</dbReference>
<reference evidence="2 3" key="1">
    <citation type="submission" date="2017-02" db="EMBL/GenBank/DDBJ databases">
        <title>Genome sequence of Clostridium beijerinckii Br21.</title>
        <authorList>
            <person name="Fonseca B.C."/>
            <person name="Guazzaroni M.E."/>
            <person name="Riano-Pachon D.M."/>
            <person name="Reginatto V."/>
        </authorList>
    </citation>
    <scope>NUCLEOTIDE SEQUENCE [LARGE SCALE GENOMIC DNA]</scope>
    <source>
        <strain evidence="2 3">Br21</strain>
    </source>
</reference>
<feature type="domain" description="DUF2202" evidence="1">
    <location>
        <begin position="65"/>
        <end position="184"/>
    </location>
</feature>
<dbReference type="InterPro" id="IPR019243">
    <property type="entry name" value="DUF2202"/>
</dbReference>
<comment type="caution">
    <text evidence="2">The sequence shown here is derived from an EMBL/GenBank/DDBJ whole genome shotgun (WGS) entry which is preliminary data.</text>
</comment>
<dbReference type="RefSeq" id="WP_078115106.1">
    <property type="nucleotide sequence ID" value="NZ_MWMH01000002.1"/>
</dbReference>
<sequence>MKNKLIALITLTAISSFITKINCYAVDRITLVQPTSVNFVTTITANNSLIGADAAKEDTQLTLEDMLTYALQDEYLARARYLLTVEKFGQQRPFVNILKAEETHINHLKPLFTKYNVSLPSDNLKDYVKVPNNINESLEAGVQGEIKNIEMYEKFLKENIPSDVKTVFTLLRNASQKHLQAFQKR</sequence>
<organism evidence="2 3">
    <name type="scientific">Clostridium beijerinckii</name>
    <name type="common">Clostridium MP</name>
    <dbReference type="NCBI Taxonomy" id="1520"/>
    <lineage>
        <taxon>Bacteria</taxon>
        <taxon>Bacillati</taxon>
        <taxon>Bacillota</taxon>
        <taxon>Clostridia</taxon>
        <taxon>Eubacteriales</taxon>
        <taxon>Clostridiaceae</taxon>
        <taxon>Clostridium</taxon>
    </lineage>
</organism>
<dbReference type="SUPFAM" id="SSF47240">
    <property type="entry name" value="Ferritin-like"/>
    <property type="match status" value="1"/>
</dbReference>
<dbReference type="Pfam" id="PF09968">
    <property type="entry name" value="DUF2202"/>
    <property type="match status" value="1"/>
</dbReference>
<dbReference type="Proteomes" id="UP000190959">
    <property type="component" value="Unassembled WGS sequence"/>
</dbReference>
<dbReference type="CDD" id="cd01048">
    <property type="entry name" value="Ferritin_like_AB2"/>
    <property type="match status" value="1"/>
</dbReference>
<evidence type="ECO:0000259" key="1">
    <source>
        <dbReference type="Pfam" id="PF09968"/>
    </source>
</evidence>
<dbReference type="Gene3D" id="1.20.1260.10">
    <property type="match status" value="1"/>
</dbReference>
<protein>
    <recommendedName>
        <fullName evidence="1">DUF2202 domain-containing protein</fullName>
    </recommendedName>
</protein>
<name>A0A1S9N9T0_CLOBE</name>
<dbReference type="AlphaFoldDB" id="A0A1S9N9T0"/>
<evidence type="ECO:0000313" key="2">
    <source>
        <dbReference type="EMBL" id="OOP74304.1"/>
    </source>
</evidence>
<dbReference type="InterPro" id="IPR012347">
    <property type="entry name" value="Ferritin-like"/>
</dbReference>
<gene>
    <name evidence="2" type="ORF">CBEIBR21_07375</name>
</gene>
<proteinExistence type="predicted"/>
<dbReference type="EMBL" id="MWMH01000002">
    <property type="protein sequence ID" value="OOP74304.1"/>
    <property type="molecule type" value="Genomic_DNA"/>
</dbReference>